<gene>
    <name evidence="2" type="ORF">OH76DRAFT_1407308</name>
</gene>
<feature type="compositionally biased region" description="Low complexity" evidence="1">
    <location>
        <begin position="43"/>
        <end position="59"/>
    </location>
</feature>
<feature type="region of interest" description="Disordered" evidence="1">
    <location>
        <begin position="25"/>
        <end position="70"/>
    </location>
</feature>
<evidence type="ECO:0000313" key="2">
    <source>
        <dbReference type="EMBL" id="RDX46186.1"/>
    </source>
</evidence>
<dbReference type="EMBL" id="KZ857430">
    <property type="protein sequence ID" value="RDX46186.1"/>
    <property type="molecule type" value="Genomic_DNA"/>
</dbReference>
<dbReference type="Proteomes" id="UP000256964">
    <property type="component" value="Unassembled WGS sequence"/>
</dbReference>
<protein>
    <submittedName>
        <fullName evidence="2">Uncharacterized protein</fullName>
    </submittedName>
</protein>
<keyword evidence="3" id="KW-1185">Reference proteome</keyword>
<name>A0A371D0X3_9APHY</name>
<proteinExistence type="predicted"/>
<feature type="non-terminal residue" evidence="2">
    <location>
        <position position="1"/>
    </location>
</feature>
<sequence length="123" mass="13527">MAPFLPPAAALTVAPSSTRLFHLVSLSSRERHPPYSQSAVTTPRRPSSSNGPSNGQGRPTFLAPTRSRFDRPDYRCLPSGSFPHPPSILRPRHCPQVRTMPLRRPSASTDVVPVRRLHGQTSL</sequence>
<evidence type="ECO:0000313" key="3">
    <source>
        <dbReference type="Proteomes" id="UP000256964"/>
    </source>
</evidence>
<dbReference type="AlphaFoldDB" id="A0A371D0X3"/>
<organism evidence="2 3">
    <name type="scientific">Lentinus brumalis</name>
    <dbReference type="NCBI Taxonomy" id="2498619"/>
    <lineage>
        <taxon>Eukaryota</taxon>
        <taxon>Fungi</taxon>
        <taxon>Dikarya</taxon>
        <taxon>Basidiomycota</taxon>
        <taxon>Agaricomycotina</taxon>
        <taxon>Agaricomycetes</taxon>
        <taxon>Polyporales</taxon>
        <taxon>Polyporaceae</taxon>
        <taxon>Lentinus</taxon>
    </lineage>
</organism>
<evidence type="ECO:0000256" key="1">
    <source>
        <dbReference type="SAM" id="MobiDB-lite"/>
    </source>
</evidence>
<accession>A0A371D0X3</accession>
<reference evidence="2 3" key="1">
    <citation type="journal article" date="2018" name="Biotechnol. Biofuels">
        <title>Integrative visual omics of the white-rot fungus Polyporus brumalis exposes the biotechnological potential of its oxidative enzymes for delignifying raw plant biomass.</title>
        <authorList>
            <person name="Miyauchi S."/>
            <person name="Rancon A."/>
            <person name="Drula E."/>
            <person name="Hage H."/>
            <person name="Chaduli D."/>
            <person name="Favel A."/>
            <person name="Grisel S."/>
            <person name="Henrissat B."/>
            <person name="Herpoel-Gimbert I."/>
            <person name="Ruiz-Duenas F.J."/>
            <person name="Chevret D."/>
            <person name="Hainaut M."/>
            <person name="Lin J."/>
            <person name="Wang M."/>
            <person name="Pangilinan J."/>
            <person name="Lipzen A."/>
            <person name="Lesage-Meessen L."/>
            <person name="Navarro D."/>
            <person name="Riley R."/>
            <person name="Grigoriev I.V."/>
            <person name="Zhou S."/>
            <person name="Raouche S."/>
            <person name="Rosso M.N."/>
        </authorList>
    </citation>
    <scope>NUCLEOTIDE SEQUENCE [LARGE SCALE GENOMIC DNA]</scope>
    <source>
        <strain evidence="2 3">BRFM 1820</strain>
    </source>
</reference>